<dbReference type="Gene3D" id="1.10.10.10">
    <property type="entry name" value="Winged helix-like DNA-binding domain superfamily/Winged helix DNA-binding domain"/>
    <property type="match status" value="1"/>
</dbReference>
<dbReference type="PANTHER" id="PTHR35807">
    <property type="entry name" value="TRANSCRIPTIONAL REGULATOR REDD-RELATED"/>
    <property type="match status" value="1"/>
</dbReference>
<dbReference type="InterPro" id="IPR051677">
    <property type="entry name" value="AfsR-DnrI-RedD_regulator"/>
</dbReference>
<dbReference type="EMBL" id="JAYFSI010000008">
    <property type="protein sequence ID" value="MEA5364096.1"/>
    <property type="molecule type" value="Genomic_DNA"/>
</dbReference>
<dbReference type="SMART" id="SM01043">
    <property type="entry name" value="BTAD"/>
    <property type="match status" value="1"/>
</dbReference>
<dbReference type="InterPro" id="IPR011990">
    <property type="entry name" value="TPR-like_helical_dom_sf"/>
</dbReference>
<evidence type="ECO:0000256" key="4">
    <source>
        <dbReference type="ARBA" id="ARBA00023163"/>
    </source>
</evidence>
<gene>
    <name evidence="7" type="ORF">VA596_31500</name>
</gene>
<dbReference type="CDD" id="cd15831">
    <property type="entry name" value="BTAD"/>
    <property type="match status" value="1"/>
</dbReference>
<dbReference type="RefSeq" id="WP_323331839.1">
    <property type="nucleotide sequence ID" value="NZ_JAYFSI010000008.1"/>
</dbReference>
<dbReference type="InterPro" id="IPR001867">
    <property type="entry name" value="OmpR/PhoB-type_DNA-bd"/>
</dbReference>
<dbReference type="PRINTS" id="PR00364">
    <property type="entry name" value="DISEASERSIST"/>
</dbReference>
<sequence>MLERPAEWCHAAFLGTRVRRGPRLGDLGATTIDIRLLGSFQVLVDGSPVLLTSSRQRALLATLALSAGRLVSIDTLARGVWGEAPPAHIRGSLQTYVMRLRRLCGEDTVVTEPEGYRLVVDPSRVDALRFLRTLDQAAATTGPAPRRALLTTALGAWAGTPLEGVGSPTLTAEWGPLLTERYLFAVEQRIDLDGGLVPDARLVAELTDLVSQHPLRESLWERLVRVLARSGRRAEALSRYAGLRALLADELGVEPGEDLRRLHAELLAADAEPAARTEVPRQLPFDVAGFTGRGTELAELDRLPPGGASGVVVIEGTAGVGKTSLAVHWSHRVRDRFPGGQLFLDLRGHSAGTPVTTGTALAGFLRALGVPAETWPSTVEERSGLLRSRLAGSRTLMLLDNARDADQVRPLLPGAGNLVVVTSRNQLRGLVARDGARRIALRSFDDRDAEALLAGSVGPQRIAAEPGAVAELVQLCGRLPLALALAGERASRFSGVSLAGIVEELRDQKLRLDTLRDPQDAGTDLRAAFSWSYKALRPAAARFFRLLGLHPGLAFSLSSAAALAGADLREARELADQLAAAHLLNQPGTDRYQFHDLLRVYAAELVETETTTTEREAALRRLVDWYLASVAEANKLVRPDLLTDDITLDPAPVPAVRFAQHEDTIAWYTAERPALTALVGLAADRGWVAHAWKLAWLLRGFFAERHDRDDWIATAGVAVTATRDAGDNTGLQYSANNLGSAYLRTLQPDKALEALEEARTASETGNDTALTVAILSNLSGAYYVRAEYAEAERYALKAVDLARDRGQRTFVPHALLNVSASRIGLHDYDHAAEAAQAAHEAFAELGDRYHAALALGNVAEALEGAGRHDEAEKAGLDALAELKELNADYGTIDVQITLGRLKHHTGRTSEAGGHWAEALAVSQRLGDPRVPEIQALLATVPPDEPPAKDAPYP</sequence>
<evidence type="ECO:0000259" key="6">
    <source>
        <dbReference type="PROSITE" id="PS51755"/>
    </source>
</evidence>
<accession>A0ABU5RCW3</accession>
<evidence type="ECO:0000256" key="2">
    <source>
        <dbReference type="ARBA" id="ARBA00023015"/>
    </source>
</evidence>
<evidence type="ECO:0000256" key="3">
    <source>
        <dbReference type="ARBA" id="ARBA00023125"/>
    </source>
</evidence>
<dbReference type="SUPFAM" id="SSF46894">
    <property type="entry name" value="C-terminal effector domain of the bipartite response regulators"/>
    <property type="match status" value="1"/>
</dbReference>
<dbReference type="PROSITE" id="PS51755">
    <property type="entry name" value="OMPR_PHOB"/>
    <property type="match status" value="1"/>
</dbReference>
<dbReference type="SUPFAM" id="SSF48452">
    <property type="entry name" value="TPR-like"/>
    <property type="match status" value="2"/>
</dbReference>
<keyword evidence="3 5" id="KW-0238">DNA-binding</keyword>
<dbReference type="InterPro" id="IPR027417">
    <property type="entry name" value="P-loop_NTPase"/>
</dbReference>
<dbReference type="Gene3D" id="3.40.50.300">
    <property type="entry name" value="P-loop containing nucleotide triphosphate hydrolases"/>
    <property type="match status" value="1"/>
</dbReference>
<dbReference type="InterPro" id="IPR016032">
    <property type="entry name" value="Sig_transdc_resp-reg_C-effctor"/>
</dbReference>
<dbReference type="Pfam" id="PF00486">
    <property type="entry name" value="Trans_reg_C"/>
    <property type="match status" value="1"/>
</dbReference>
<comment type="similarity">
    <text evidence="1">Belongs to the AfsR/DnrI/RedD regulatory family.</text>
</comment>
<feature type="DNA-binding region" description="OmpR/PhoB-type" evidence="5">
    <location>
        <begin position="19"/>
        <end position="120"/>
    </location>
</feature>
<dbReference type="InterPro" id="IPR005158">
    <property type="entry name" value="BTAD"/>
</dbReference>
<dbReference type="InterPro" id="IPR036388">
    <property type="entry name" value="WH-like_DNA-bd_sf"/>
</dbReference>
<dbReference type="Pfam" id="PF03704">
    <property type="entry name" value="BTAD"/>
    <property type="match status" value="1"/>
</dbReference>
<dbReference type="SUPFAM" id="SSF52540">
    <property type="entry name" value="P-loop containing nucleoside triphosphate hydrolases"/>
    <property type="match status" value="1"/>
</dbReference>
<comment type="caution">
    <text evidence="7">The sequence shown here is derived from an EMBL/GenBank/DDBJ whole genome shotgun (WGS) entry which is preliminary data.</text>
</comment>
<proteinExistence type="inferred from homology"/>
<keyword evidence="8" id="KW-1185">Reference proteome</keyword>
<evidence type="ECO:0000313" key="7">
    <source>
        <dbReference type="EMBL" id="MEA5364096.1"/>
    </source>
</evidence>
<feature type="domain" description="OmpR/PhoB-type" evidence="6">
    <location>
        <begin position="19"/>
        <end position="120"/>
    </location>
</feature>
<dbReference type="Proteomes" id="UP001304298">
    <property type="component" value="Unassembled WGS sequence"/>
</dbReference>
<keyword evidence="2" id="KW-0805">Transcription regulation</keyword>
<evidence type="ECO:0000256" key="5">
    <source>
        <dbReference type="PROSITE-ProRule" id="PRU01091"/>
    </source>
</evidence>
<dbReference type="Pfam" id="PF13374">
    <property type="entry name" value="TPR_10"/>
    <property type="match status" value="1"/>
</dbReference>
<organism evidence="7 8">
    <name type="scientific">Amycolatopsis heterodermiae</name>
    <dbReference type="NCBI Taxonomy" id="3110235"/>
    <lineage>
        <taxon>Bacteria</taxon>
        <taxon>Bacillati</taxon>
        <taxon>Actinomycetota</taxon>
        <taxon>Actinomycetes</taxon>
        <taxon>Pseudonocardiales</taxon>
        <taxon>Pseudonocardiaceae</taxon>
        <taxon>Amycolatopsis</taxon>
    </lineage>
</organism>
<dbReference type="Gene3D" id="1.25.40.10">
    <property type="entry name" value="Tetratricopeptide repeat domain"/>
    <property type="match status" value="3"/>
</dbReference>
<dbReference type="SMART" id="SM00862">
    <property type="entry name" value="Trans_reg_C"/>
    <property type="match status" value="1"/>
</dbReference>
<evidence type="ECO:0000256" key="1">
    <source>
        <dbReference type="ARBA" id="ARBA00005820"/>
    </source>
</evidence>
<reference evidence="7 8" key="1">
    <citation type="submission" date="2023-12" db="EMBL/GenBank/DDBJ databases">
        <title>Amycolatopsis sp. V23-08.</title>
        <authorList>
            <person name="Somphong A."/>
        </authorList>
    </citation>
    <scope>NUCLEOTIDE SEQUENCE [LARGE SCALE GENOMIC DNA]</scope>
    <source>
        <strain evidence="7 8">V23-08</strain>
    </source>
</reference>
<name>A0ABU5RCW3_9PSEU</name>
<protein>
    <submittedName>
        <fullName evidence="7">BTAD domain-containing putative transcriptional regulator</fullName>
    </submittedName>
</protein>
<keyword evidence="4" id="KW-0804">Transcription</keyword>
<evidence type="ECO:0000313" key="8">
    <source>
        <dbReference type="Proteomes" id="UP001304298"/>
    </source>
</evidence>
<dbReference type="PANTHER" id="PTHR35807:SF1">
    <property type="entry name" value="TRANSCRIPTIONAL REGULATOR REDD"/>
    <property type="match status" value="1"/>
</dbReference>